<keyword evidence="2" id="KW-1185">Reference proteome</keyword>
<proteinExistence type="predicted"/>
<gene>
    <name evidence="1" type="ORF">ACFQLX_16040</name>
</gene>
<comment type="caution">
    <text evidence="1">The sequence shown here is derived from an EMBL/GenBank/DDBJ whole genome shotgun (WGS) entry which is preliminary data.</text>
</comment>
<accession>A0ABW2GJ76</accession>
<dbReference type="Proteomes" id="UP001596413">
    <property type="component" value="Unassembled WGS sequence"/>
</dbReference>
<dbReference type="RefSeq" id="WP_386415615.1">
    <property type="nucleotide sequence ID" value="NZ_JBHSZO010000023.1"/>
</dbReference>
<dbReference type="EMBL" id="JBHSZO010000023">
    <property type="protein sequence ID" value="MFC7219662.1"/>
    <property type="molecule type" value="Genomic_DNA"/>
</dbReference>
<evidence type="ECO:0000313" key="2">
    <source>
        <dbReference type="Proteomes" id="UP001596413"/>
    </source>
</evidence>
<name>A0ABW2GJ76_9ACTN</name>
<evidence type="ECO:0000313" key="1">
    <source>
        <dbReference type="EMBL" id="MFC7219662.1"/>
    </source>
</evidence>
<reference evidence="2" key="1">
    <citation type="journal article" date="2019" name="Int. J. Syst. Evol. Microbiol.">
        <title>The Global Catalogue of Microorganisms (GCM) 10K type strain sequencing project: providing services to taxonomists for standard genome sequencing and annotation.</title>
        <authorList>
            <consortium name="The Broad Institute Genomics Platform"/>
            <consortium name="The Broad Institute Genome Sequencing Center for Infectious Disease"/>
            <person name="Wu L."/>
            <person name="Ma J."/>
        </authorList>
    </citation>
    <scope>NUCLEOTIDE SEQUENCE [LARGE SCALE GENOMIC DNA]</scope>
    <source>
        <strain evidence="2">CGMCC 1.13681</strain>
    </source>
</reference>
<sequence>MTVSGRQVALAVQAMLVAATNRSCGYGTAPAGSAQPTGNAIPYSVLYELGQSSWQGAPFGDADADARVLLQVTSVGSTAEQASLQADKVRSAFLGRVAGSGLFQHAIAPVGYAVIGRELEKEDGTSVVGAVYYYVQRFVLTVSSSVG</sequence>
<evidence type="ECO:0008006" key="3">
    <source>
        <dbReference type="Google" id="ProtNLM"/>
    </source>
</evidence>
<organism evidence="1 2">
    <name type="scientific">Streptomyces polyrhachis</name>
    <dbReference type="NCBI Taxonomy" id="1282885"/>
    <lineage>
        <taxon>Bacteria</taxon>
        <taxon>Bacillati</taxon>
        <taxon>Actinomycetota</taxon>
        <taxon>Actinomycetes</taxon>
        <taxon>Kitasatosporales</taxon>
        <taxon>Streptomycetaceae</taxon>
        <taxon>Streptomyces</taxon>
    </lineage>
</organism>
<protein>
    <recommendedName>
        <fullName evidence="3">DUF3168 domain-containing protein</fullName>
    </recommendedName>
</protein>